<dbReference type="Pfam" id="PF18952">
    <property type="entry name" value="DUF5696"/>
    <property type="match status" value="1"/>
</dbReference>
<gene>
    <name evidence="1" type="ORF">H8698_01200</name>
</gene>
<dbReference type="EMBL" id="JACRSU010000001">
    <property type="protein sequence ID" value="MBC8539592.1"/>
    <property type="molecule type" value="Genomic_DNA"/>
</dbReference>
<evidence type="ECO:0000313" key="2">
    <source>
        <dbReference type="Proteomes" id="UP000611762"/>
    </source>
</evidence>
<keyword evidence="2" id="KW-1185">Reference proteome</keyword>
<protein>
    <submittedName>
        <fullName evidence="1">Uncharacterized protein</fullName>
    </submittedName>
</protein>
<name>A0A926DKU8_9FIRM</name>
<accession>A0A926DKU8</accession>
<dbReference type="Proteomes" id="UP000611762">
    <property type="component" value="Unassembled WGS sequence"/>
</dbReference>
<dbReference type="RefSeq" id="WP_249310801.1">
    <property type="nucleotide sequence ID" value="NZ_JACRSU010000001.1"/>
</dbReference>
<proteinExistence type="predicted"/>
<sequence>MFGITSNNKRIKLPVQIEKTNDYACVIVSKDLDYSNIRQVEADFFGIVANTSDSGYLVLPRGVGNQDYSLFYFNRQKENFESRIAESNMPFFGIKTEQQTVLAIVTGMPYDYTLNISLKNGKYRVYPVFKLDGESPYEDLKIEYFYLTGDDANYSGMARRYRRYKLDKGEIVPLSVRMQTNEALSYAANSVMIRIRCGWKPAPPQVLHQTPENEPPMHVACDFNRVGNLLDELKTQGVDKAEICLVGWNVKGHDGRWPQAFPVCQELGGEETLKQLILKAQKLGYQITCHTNHTDQYEIADCYNPENTRRNRAGKPVINANGWSGGEMFDLCPGIGLKQAEQVLPKVADLGFRGIHYIDVLGTVYPRKCYHPAHFVNSKKAVECAKKMCIRAKELFGGISSEGAYDFLAPYLDYGLYISYSRETGGLCHKPIPFWQLVYHGTVLSNPYTDTVNSSFKDKEIQLKLIEYGGRPTFYFYSAFMDNGNNWMGAVDAKCDNETELAASVSKIKQSYEEYKKLRYLQTAFMEKHEETEDNAFVITYSNGAILKVDYNKGHYELIEEGKRNADK</sequence>
<dbReference type="InterPro" id="IPR043751">
    <property type="entry name" value="DUF5696"/>
</dbReference>
<dbReference type="Gene3D" id="3.20.20.80">
    <property type="entry name" value="Glycosidases"/>
    <property type="match status" value="1"/>
</dbReference>
<evidence type="ECO:0000313" key="1">
    <source>
        <dbReference type="EMBL" id="MBC8539592.1"/>
    </source>
</evidence>
<dbReference type="AlphaFoldDB" id="A0A926DKU8"/>
<reference evidence="1" key="1">
    <citation type="submission" date="2020-08" db="EMBL/GenBank/DDBJ databases">
        <title>Genome public.</title>
        <authorList>
            <person name="Liu C."/>
            <person name="Sun Q."/>
        </authorList>
    </citation>
    <scope>NUCLEOTIDE SEQUENCE</scope>
    <source>
        <strain evidence="1">H8</strain>
    </source>
</reference>
<organism evidence="1 2">
    <name type="scientific">Congzhengia minquanensis</name>
    <dbReference type="NCBI Taxonomy" id="2763657"/>
    <lineage>
        <taxon>Bacteria</taxon>
        <taxon>Bacillati</taxon>
        <taxon>Bacillota</taxon>
        <taxon>Clostridia</taxon>
        <taxon>Eubacteriales</taxon>
        <taxon>Oscillospiraceae</taxon>
        <taxon>Congzhengia</taxon>
    </lineage>
</organism>
<comment type="caution">
    <text evidence="1">The sequence shown here is derived from an EMBL/GenBank/DDBJ whole genome shotgun (WGS) entry which is preliminary data.</text>
</comment>